<sequence length="91" mass="10488">MSSQTGKGPEIRVKLHPGIWREMVVLVKIVFSYSLTHKQKHRSCSWIEAERRWASMEQSGLSAPPWSIETALFLSALILSQTGFSWFWIPK</sequence>
<protein>
    <submittedName>
        <fullName evidence="1">Gastrin-releasing peptide</fullName>
    </submittedName>
</protein>
<dbReference type="EMBL" id="HAEJ01003871">
    <property type="protein sequence ID" value="SBS44328.1"/>
    <property type="molecule type" value="Transcribed_RNA"/>
</dbReference>
<organism evidence="1">
    <name type="scientific">Nothobranchius furzeri</name>
    <name type="common">Turquoise killifish</name>
    <dbReference type="NCBI Taxonomy" id="105023"/>
    <lineage>
        <taxon>Eukaryota</taxon>
        <taxon>Metazoa</taxon>
        <taxon>Chordata</taxon>
        <taxon>Craniata</taxon>
        <taxon>Vertebrata</taxon>
        <taxon>Euteleostomi</taxon>
        <taxon>Actinopterygii</taxon>
        <taxon>Neopterygii</taxon>
        <taxon>Teleostei</taxon>
        <taxon>Neoteleostei</taxon>
        <taxon>Acanthomorphata</taxon>
        <taxon>Ovalentaria</taxon>
        <taxon>Atherinomorphae</taxon>
        <taxon>Cyprinodontiformes</taxon>
        <taxon>Nothobranchiidae</taxon>
        <taxon>Nothobranchius</taxon>
    </lineage>
</organism>
<proteinExistence type="predicted"/>
<evidence type="ECO:0000313" key="1">
    <source>
        <dbReference type="EMBL" id="SBS44328.1"/>
    </source>
</evidence>
<reference evidence="1" key="1">
    <citation type="submission" date="2016-05" db="EMBL/GenBank/DDBJ databases">
        <authorList>
            <person name="Lavstsen T."/>
            <person name="Jespersen J.S."/>
        </authorList>
    </citation>
    <scope>NUCLEOTIDE SEQUENCE</scope>
    <source>
        <tissue evidence="1">Brain</tissue>
    </source>
</reference>
<accession>A0A1A8UB33</accession>
<reference evidence="1" key="2">
    <citation type="submission" date="2016-06" db="EMBL/GenBank/DDBJ databases">
        <title>The genome of a short-lived fish provides insights into sex chromosome evolution and the genetic control of aging.</title>
        <authorList>
            <person name="Reichwald K."/>
            <person name="Felder M."/>
            <person name="Petzold A."/>
            <person name="Koch P."/>
            <person name="Groth M."/>
            <person name="Platzer M."/>
        </authorList>
    </citation>
    <scope>NUCLEOTIDE SEQUENCE</scope>
    <source>
        <tissue evidence="1">Brain</tissue>
    </source>
</reference>
<gene>
    <name evidence="1" type="primary">GRP</name>
</gene>
<dbReference type="AlphaFoldDB" id="A0A1A8UB33"/>
<feature type="non-terminal residue" evidence="1">
    <location>
        <position position="91"/>
    </location>
</feature>
<dbReference type="EMBL" id="HADY01002896">
    <property type="protein sequence ID" value="SBP41381.1"/>
    <property type="molecule type" value="Transcribed_RNA"/>
</dbReference>
<name>A0A1A8UB33_NOTFU</name>